<evidence type="ECO:0000313" key="2">
    <source>
        <dbReference type="Proteomes" id="UP000018144"/>
    </source>
</evidence>
<organism evidence="1 2">
    <name type="scientific">Pyronema omphalodes (strain CBS 100304)</name>
    <name type="common">Pyronema confluens</name>
    <dbReference type="NCBI Taxonomy" id="1076935"/>
    <lineage>
        <taxon>Eukaryota</taxon>
        <taxon>Fungi</taxon>
        <taxon>Dikarya</taxon>
        <taxon>Ascomycota</taxon>
        <taxon>Pezizomycotina</taxon>
        <taxon>Pezizomycetes</taxon>
        <taxon>Pezizales</taxon>
        <taxon>Pyronemataceae</taxon>
        <taxon>Pyronema</taxon>
    </lineage>
</organism>
<dbReference type="EMBL" id="HF935675">
    <property type="protein sequence ID" value="CCX12009.1"/>
    <property type="molecule type" value="Genomic_DNA"/>
</dbReference>
<sequence>MEDIAMDDVAIGLISILWMEFPRIFFTSPFVLATDQYRNPLAPWYEQSSTTAHASQQRVNPFMRVGESSPISDMQVGILFSPDDAEIPTYTGWPNYPTFLTVLHRRKSTFDVFSLCQSEVNYERNSDI</sequence>
<evidence type="ECO:0000313" key="1">
    <source>
        <dbReference type="EMBL" id="CCX12009.1"/>
    </source>
</evidence>
<reference evidence="1 2" key="1">
    <citation type="journal article" date="2013" name="PLoS Genet.">
        <title>The genome and development-dependent transcriptomes of Pyronema confluens: a window into fungal evolution.</title>
        <authorList>
            <person name="Traeger S."/>
            <person name="Altegoer F."/>
            <person name="Freitag M."/>
            <person name="Gabaldon T."/>
            <person name="Kempken F."/>
            <person name="Kumar A."/>
            <person name="Marcet-Houben M."/>
            <person name="Poggeler S."/>
            <person name="Stajich J.E."/>
            <person name="Nowrousian M."/>
        </authorList>
    </citation>
    <scope>NUCLEOTIDE SEQUENCE [LARGE SCALE GENOMIC DNA]</scope>
    <source>
        <strain evidence="2">CBS 100304</strain>
        <tissue evidence="1">Vegetative mycelium</tissue>
    </source>
</reference>
<name>U4LI56_PYROM</name>
<dbReference type="Proteomes" id="UP000018144">
    <property type="component" value="Unassembled WGS sequence"/>
</dbReference>
<gene>
    <name evidence="1" type="ORF">PCON_11603</name>
</gene>
<accession>U4LI56</accession>
<protein>
    <submittedName>
        <fullName evidence="1">Uncharacterized protein</fullName>
    </submittedName>
</protein>
<dbReference type="AlphaFoldDB" id="U4LI56"/>
<keyword evidence="2" id="KW-1185">Reference proteome</keyword>
<proteinExistence type="predicted"/>